<keyword evidence="6" id="KW-1133">Transmembrane helix</keyword>
<evidence type="ECO:0000256" key="11">
    <source>
        <dbReference type="SAM" id="SignalP"/>
    </source>
</evidence>
<name>A0A8C7E2V6_NAJNA</name>
<dbReference type="GO" id="GO:0006955">
    <property type="term" value="P:immune response"/>
    <property type="evidence" value="ECO:0007669"/>
    <property type="project" value="TreeGrafter"/>
</dbReference>
<dbReference type="GO" id="GO:0005615">
    <property type="term" value="C:extracellular space"/>
    <property type="evidence" value="ECO:0007669"/>
    <property type="project" value="TreeGrafter"/>
</dbReference>
<dbReference type="Ensembl" id="ENSNNAT00000020737.1">
    <property type="protein sequence ID" value="ENSNNAP00000019756.1"/>
    <property type="gene ID" value="ENSNNAG00000013160.1"/>
</dbReference>
<evidence type="ECO:0000256" key="6">
    <source>
        <dbReference type="ARBA" id="ARBA00022989"/>
    </source>
</evidence>
<keyword evidence="14" id="KW-1185">Reference proteome</keyword>
<keyword evidence="4 11" id="KW-0732">Signal</keyword>
<dbReference type="InterPro" id="IPR036179">
    <property type="entry name" value="Ig-like_dom_sf"/>
</dbReference>
<dbReference type="GO" id="GO:0002474">
    <property type="term" value="P:antigen processing and presentation of peptide antigen via MHC class I"/>
    <property type="evidence" value="ECO:0007669"/>
    <property type="project" value="UniProtKB-KW"/>
</dbReference>
<comment type="subcellular location">
    <subcellularLocation>
        <location evidence="1">Membrane</location>
        <topology evidence="1">Single-pass type I membrane protein</topology>
    </subcellularLocation>
</comment>
<dbReference type="PROSITE" id="PS00290">
    <property type="entry name" value="IG_MHC"/>
    <property type="match status" value="1"/>
</dbReference>
<dbReference type="InterPro" id="IPR037055">
    <property type="entry name" value="MHC_I-like_Ag-recog_sf"/>
</dbReference>
<evidence type="ECO:0000256" key="8">
    <source>
        <dbReference type="ARBA" id="ARBA00023157"/>
    </source>
</evidence>
<dbReference type="PANTHER" id="PTHR16675:SF242">
    <property type="entry name" value="MAJOR HISTOCOMPATIBILITY COMPLEX CLASS I-RELATED GENE PROTEIN"/>
    <property type="match status" value="1"/>
</dbReference>
<reference evidence="13" key="2">
    <citation type="submission" date="2025-09" db="UniProtKB">
        <authorList>
            <consortium name="Ensembl"/>
        </authorList>
    </citation>
    <scope>IDENTIFICATION</scope>
</reference>
<proteinExistence type="inferred from homology"/>
<feature type="chain" id="PRO_5034530553" description="Ig-like domain-containing protein" evidence="11">
    <location>
        <begin position="28"/>
        <end position="300"/>
    </location>
</feature>
<dbReference type="AlphaFoldDB" id="A0A8C7E2V6"/>
<sequence>GGGGTGGRSGVSVASLLLLFLCLPTFGFPLRIPWLYLPLPHFTKPPLKSGQPHFVIVGYMDGQVFVHYDSNKGRLVMGAFFPLNSREEMGVSVPVSRSLQGGRVFACLDKRPLNHPPVSISGLHTIQLMHGCELQGNGSQRGFLQYGYKGRTFINFDKETLTWVAPNPLAQISKRKLDADAGYNQYFKSYLEKECIDWMWKYLSYGNETLQRWRMGWRHICRLDGFYPREIDASWARDGRSGWRRPSMGLCIRIDPKERGRYQCHVEHDGLQKPLDLKYSNVIIIKHQFPSGMIAIQWES</sequence>
<keyword evidence="3" id="KW-0812">Transmembrane</keyword>
<organism evidence="13 14">
    <name type="scientific">Naja naja</name>
    <name type="common">Indian cobra</name>
    <dbReference type="NCBI Taxonomy" id="35670"/>
    <lineage>
        <taxon>Eukaryota</taxon>
        <taxon>Metazoa</taxon>
        <taxon>Chordata</taxon>
        <taxon>Craniata</taxon>
        <taxon>Vertebrata</taxon>
        <taxon>Euteleostomi</taxon>
        <taxon>Lepidosauria</taxon>
        <taxon>Squamata</taxon>
        <taxon>Bifurcata</taxon>
        <taxon>Unidentata</taxon>
        <taxon>Episquamata</taxon>
        <taxon>Toxicofera</taxon>
        <taxon>Serpentes</taxon>
        <taxon>Colubroidea</taxon>
        <taxon>Elapidae</taxon>
        <taxon>Elapinae</taxon>
        <taxon>Naja</taxon>
    </lineage>
</organism>
<evidence type="ECO:0000256" key="5">
    <source>
        <dbReference type="ARBA" id="ARBA00022859"/>
    </source>
</evidence>
<keyword evidence="7" id="KW-0472">Membrane</keyword>
<comment type="similarity">
    <text evidence="10">Belongs to the MHC class I family.</text>
</comment>
<keyword evidence="5" id="KW-0391">Immunity</keyword>
<evidence type="ECO:0000256" key="7">
    <source>
        <dbReference type="ARBA" id="ARBA00023136"/>
    </source>
</evidence>
<dbReference type="InterPro" id="IPR001039">
    <property type="entry name" value="MHC_I_a_a1/a2"/>
</dbReference>
<evidence type="ECO:0000256" key="10">
    <source>
        <dbReference type="RuleBase" id="RU004439"/>
    </source>
</evidence>
<keyword evidence="2" id="KW-0490">MHC I</keyword>
<evidence type="ECO:0000256" key="3">
    <source>
        <dbReference type="ARBA" id="ARBA00022692"/>
    </source>
</evidence>
<dbReference type="Proteomes" id="UP000694559">
    <property type="component" value="Unplaced"/>
</dbReference>
<evidence type="ECO:0000256" key="1">
    <source>
        <dbReference type="ARBA" id="ARBA00004479"/>
    </source>
</evidence>
<dbReference type="PANTHER" id="PTHR16675">
    <property type="entry name" value="MHC CLASS I-RELATED"/>
    <property type="match status" value="1"/>
</dbReference>
<dbReference type="InterPro" id="IPR003006">
    <property type="entry name" value="Ig/MHC_CS"/>
</dbReference>
<dbReference type="Gene3D" id="3.30.500.10">
    <property type="entry name" value="MHC class I-like antigen recognition-like"/>
    <property type="match status" value="2"/>
</dbReference>
<accession>A0A8C7E2V6</accession>
<dbReference type="InterPro" id="IPR011161">
    <property type="entry name" value="MHC_I-like_Ag-recog"/>
</dbReference>
<dbReference type="SUPFAM" id="SSF48726">
    <property type="entry name" value="Immunoglobulin"/>
    <property type="match status" value="1"/>
</dbReference>
<feature type="signal peptide" evidence="11">
    <location>
        <begin position="1"/>
        <end position="27"/>
    </location>
</feature>
<dbReference type="InterPro" id="IPR050208">
    <property type="entry name" value="MHC_class-I_related"/>
</dbReference>
<feature type="domain" description="Ig-like" evidence="12">
    <location>
        <begin position="221"/>
        <end position="280"/>
    </location>
</feature>
<dbReference type="OrthoDB" id="8936120at2759"/>
<evidence type="ECO:0000313" key="13">
    <source>
        <dbReference type="Ensembl" id="ENSNNAP00000019756.1"/>
    </source>
</evidence>
<dbReference type="InterPro" id="IPR007110">
    <property type="entry name" value="Ig-like_dom"/>
</dbReference>
<dbReference type="GO" id="GO:0042612">
    <property type="term" value="C:MHC class I protein complex"/>
    <property type="evidence" value="ECO:0007669"/>
    <property type="project" value="UniProtKB-KW"/>
</dbReference>
<dbReference type="GO" id="GO:0009897">
    <property type="term" value="C:external side of plasma membrane"/>
    <property type="evidence" value="ECO:0007669"/>
    <property type="project" value="TreeGrafter"/>
</dbReference>
<protein>
    <recommendedName>
        <fullName evidence="12">Ig-like domain-containing protein</fullName>
    </recommendedName>
</protein>
<evidence type="ECO:0000313" key="14">
    <source>
        <dbReference type="Proteomes" id="UP000694559"/>
    </source>
</evidence>
<dbReference type="SUPFAM" id="SSF54452">
    <property type="entry name" value="MHC antigen-recognition domain"/>
    <property type="match status" value="1"/>
</dbReference>
<dbReference type="GeneTree" id="ENSGT01150000286995"/>
<dbReference type="InterPro" id="IPR013783">
    <property type="entry name" value="Ig-like_fold"/>
</dbReference>
<reference evidence="13" key="1">
    <citation type="submission" date="2025-08" db="UniProtKB">
        <authorList>
            <consortium name="Ensembl"/>
        </authorList>
    </citation>
    <scope>IDENTIFICATION</scope>
</reference>
<dbReference type="InterPro" id="IPR011162">
    <property type="entry name" value="MHC_I/II-like_Ag-recog"/>
</dbReference>
<dbReference type="Gene3D" id="2.60.40.10">
    <property type="entry name" value="Immunoglobulins"/>
    <property type="match status" value="1"/>
</dbReference>
<dbReference type="PROSITE" id="PS50835">
    <property type="entry name" value="IG_LIKE"/>
    <property type="match status" value="1"/>
</dbReference>
<evidence type="ECO:0000256" key="9">
    <source>
        <dbReference type="ARBA" id="ARBA00023180"/>
    </source>
</evidence>
<evidence type="ECO:0000256" key="2">
    <source>
        <dbReference type="ARBA" id="ARBA00022451"/>
    </source>
</evidence>
<evidence type="ECO:0000259" key="12">
    <source>
        <dbReference type="PROSITE" id="PS50835"/>
    </source>
</evidence>
<dbReference type="Pfam" id="PF00129">
    <property type="entry name" value="MHC_I"/>
    <property type="match status" value="1"/>
</dbReference>
<keyword evidence="8" id="KW-1015">Disulfide bond</keyword>
<evidence type="ECO:0000256" key="4">
    <source>
        <dbReference type="ARBA" id="ARBA00022729"/>
    </source>
</evidence>
<dbReference type="PRINTS" id="PR01638">
    <property type="entry name" value="MHCCLASSI"/>
</dbReference>
<keyword evidence="9" id="KW-0325">Glycoprotein</keyword>